<evidence type="ECO:0000313" key="3">
    <source>
        <dbReference type="EMBL" id="KIC53941.1"/>
    </source>
</evidence>
<protein>
    <recommendedName>
        <fullName evidence="2">ATP-grasp domain-containing protein</fullName>
    </recommendedName>
</protein>
<gene>
    <name evidence="3" type="ORF">RM53_16310</name>
</gene>
<comment type="caution">
    <text evidence="3">The sequence shown here is derived from an EMBL/GenBank/DDBJ whole genome shotgun (WGS) entry which is preliminary data.</text>
</comment>
<accession>A0A0B4CHP5</accession>
<dbReference type="AlphaFoldDB" id="A0A0B4CHP5"/>
<dbReference type="PROSITE" id="PS50975">
    <property type="entry name" value="ATP_GRASP"/>
    <property type="match status" value="1"/>
</dbReference>
<proteinExistence type="predicted"/>
<evidence type="ECO:0000256" key="1">
    <source>
        <dbReference type="PROSITE-ProRule" id="PRU00409"/>
    </source>
</evidence>
<dbReference type="InterPro" id="IPR021519">
    <property type="entry name" value="DUF3182"/>
</dbReference>
<sequence>MPSFTNAAALAGIALFDPDGHNPGNLHDQASREMLVSRLARLLRLPVIDVVEDAEDVGPDVLLVPRDTLIGEDMTSRTVFTSGNLLGGRVPHRFIATKAITHGLIDRSATCPAGWSNTMAERLGDAALEGYTAFSIADAIEAGRRLLETGPVRVKDVLAKAGLGQTVVETPEALAAVIAEQDEAQIAAFGVVLEENLLGVETYSVGTLSVGGLRISYVGDQRETTDHMGREVYGGSRLRCVRGDLDRLTHLGLTPEAVEAVRCAAVFDDAAQRAYPDLVLTRRNYDVLAGKDARGRRRVGVLEQSWRVGGATGAEIAALEAFAASPALTSVETATVEVYGLADVGPEDVVYFRGEDPKVGPMTKYVTRTA</sequence>
<feature type="domain" description="ATP-grasp" evidence="2">
    <location>
        <begin position="117"/>
        <end position="335"/>
    </location>
</feature>
<reference evidence="3 4" key="1">
    <citation type="submission" date="2014-12" db="EMBL/GenBank/DDBJ databases">
        <title>Genome sequencing of Brevundimonas nasdae TPW30.</title>
        <authorList>
            <person name="Tan P.W."/>
            <person name="Chan K.-G."/>
        </authorList>
    </citation>
    <scope>NUCLEOTIDE SEQUENCE [LARGE SCALE GENOMIC DNA]</scope>
    <source>
        <strain evidence="3 4">TPW30</strain>
    </source>
</reference>
<dbReference type="GO" id="GO:0046872">
    <property type="term" value="F:metal ion binding"/>
    <property type="evidence" value="ECO:0007669"/>
    <property type="project" value="InterPro"/>
</dbReference>
<dbReference type="InterPro" id="IPR011761">
    <property type="entry name" value="ATP-grasp"/>
</dbReference>
<keyword evidence="1" id="KW-0547">Nucleotide-binding</keyword>
<dbReference type="Proteomes" id="UP000031166">
    <property type="component" value="Unassembled WGS sequence"/>
</dbReference>
<dbReference type="GO" id="GO:0005524">
    <property type="term" value="F:ATP binding"/>
    <property type="evidence" value="ECO:0007669"/>
    <property type="project" value="UniProtKB-UniRule"/>
</dbReference>
<dbReference type="SUPFAM" id="SSF56059">
    <property type="entry name" value="Glutathione synthetase ATP-binding domain-like"/>
    <property type="match status" value="1"/>
</dbReference>
<keyword evidence="1" id="KW-0067">ATP-binding</keyword>
<dbReference type="STRING" id="172043.RM53_16310"/>
<dbReference type="Pfam" id="PF11379">
    <property type="entry name" value="DUF3182"/>
    <property type="match status" value="1"/>
</dbReference>
<evidence type="ECO:0000313" key="4">
    <source>
        <dbReference type="Proteomes" id="UP000031166"/>
    </source>
</evidence>
<name>A0A0B4CHP5_9CAUL</name>
<organism evidence="3 4">
    <name type="scientific">Brevundimonas nasdae</name>
    <dbReference type="NCBI Taxonomy" id="172043"/>
    <lineage>
        <taxon>Bacteria</taxon>
        <taxon>Pseudomonadati</taxon>
        <taxon>Pseudomonadota</taxon>
        <taxon>Alphaproteobacteria</taxon>
        <taxon>Caulobacterales</taxon>
        <taxon>Caulobacteraceae</taxon>
        <taxon>Brevundimonas</taxon>
    </lineage>
</organism>
<dbReference type="EMBL" id="JWSY01000055">
    <property type="protein sequence ID" value="KIC53941.1"/>
    <property type="molecule type" value="Genomic_DNA"/>
</dbReference>
<evidence type="ECO:0000259" key="2">
    <source>
        <dbReference type="PROSITE" id="PS50975"/>
    </source>
</evidence>